<organism evidence="5 6">
    <name type="scientific">Phoenix dactylifera</name>
    <name type="common">Date palm</name>
    <dbReference type="NCBI Taxonomy" id="42345"/>
    <lineage>
        <taxon>Eukaryota</taxon>
        <taxon>Viridiplantae</taxon>
        <taxon>Streptophyta</taxon>
        <taxon>Embryophyta</taxon>
        <taxon>Tracheophyta</taxon>
        <taxon>Spermatophyta</taxon>
        <taxon>Magnoliopsida</taxon>
        <taxon>Liliopsida</taxon>
        <taxon>Arecaceae</taxon>
        <taxon>Coryphoideae</taxon>
        <taxon>Phoeniceae</taxon>
        <taxon>Phoenix</taxon>
    </lineage>
</organism>
<reference evidence="6" key="1">
    <citation type="submission" date="2025-08" db="UniProtKB">
        <authorList>
            <consortium name="RefSeq"/>
        </authorList>
    </citation>
    <scope>IDENTIFICATION</scope>
    <source>
        <tissue evidence="6">Young leaves</tissue>
    </source>
</reference>
<gene>
    <name evidence="6" type="primary">LOC103721649</name>
</gene>
<feature type="compositionally biased region" description="Polar residues" evidence="3">
    <location>
        <begin position="508"/>
        <end position="556"/>
    </location>
</feature>
<keyword evidence="2" id="KW-0175">Coiled coil</keyword>
<dbReference type="GeneID" id="103721649"/>
<feature type="compositionally biased region" description="Low complexity" evidence="3">
    <location>
        <begin position="481"/>
        <end position="493"/>
    </location>
</feature>
<evidence type="ECO:0000313" key="5">
    <source>
        <dbReference type="Proteomes" id="UP000228380"/>
    </source>
</evidence>
<dbReference type="PANTHER" id="PTHR12460">
    <property type="entry name" value="CYCLIN-DEPENDENT KINASE INHIBITOR-RELATED PROTEIN"/>
    <property type="match status" value="1"/>
</dbReference>
<evidence type="ECO:0000259" key="4">
    <source>
        <dbReference type="PROSITE" id="PS51391"/>
    </source>
</evidence>
<feature type="region of interest" description="Disordered" evidence="3">
    <location>
        <begin position="460"/>
        <end position="577"/>
    </location>
</feature>
<evidence type="ECO:0000256" key="2">
    <source>
        <dbReference type="SAM" id="Coils"/>
    </source>
</evidence>
<keyword evidence="5" id="KW-1185">Reference proteome</keyword>
<feature type="compositionally biased region" description="Polar residues" evidence="3">
    <location>
        <begin position="568"/>
        <end position="577"/>
    </location>
</feature>
<dbReference type="Proteomes" id="UP000228380">
    <property type="component" value="Unplaced"/>
</dbReference>
<dbReference type="SUPFAM" id="SSF48464">
    <property type="entry name" value="ENTH/VHS domain"/>
    <property type="match status" value="1"/>
</dbReference>
<feature type="compositionally biased region" description="Pro residues" evidence="3">
    <location>
        <begin position="461"/>
        <end position="480"/>
    </location>
</feature>
<dbReference type="Gene3D" id="1.25.40.90">
    <property type="match status" value="1"/>
</dbReference>
<sequence>MNSVFSEQILVEKLSRLNSTQQCIETLSHWCIFHRKNAEQVVQTWDKQFHSSQKKEQKIPFLYLANDILQNSKRTGTEFVGEFWKVLPAALKDVIENGDDHGKNVVSRLVDIWEERRVFGSRAQGLKDLMLGNEPLPALDLNKKRSRSSVRIIRRDSRTVRIKLSVGGMAEKIVSAFHNVISEQPNEDMDLNKCKDAVRRVGKLEKDVDHACSRVGDPRRETLANELQEYETILKQFIEKLKSFEANREALVSQLKEALQEQESALEDVRTQLQLAQGMVEEAANMQRRLNNEPVVASANRPSSAEPPKPHSNGPAAQLLKKSTAAIAAEVADKLAASTHSQQIMTSVLSTFAAEEAKNAGLVRSANLTNSFTETPDKRMKVEKPMPVSDPTATTAFVPVQPVVVSAAHQPQTVLVHQTSIQNQASATQPQYNLYQGPAQQYLQPSGGLPLIGLPYSYSAVPPPPPPPPQMMNLARPPPLSQQQQPQSVALVQQPPPPPPPPPMPMNQLLSINQQPANQPMPINQPPVNQSMPINPQPINQSMPINQQPAQFNLQQPVPPSYRPLQPPSMTFYHQTQ</sequence>
<dbReference type="InterPro" id="IPR006569">
    <property type="entry name" value="CID_dom"/>
</dbReference>
<dbReference type="KEGG" id="pda:103721649"/>
<dbReference type="GO" id="GO:0031124">
    <property type="term" value="P:mRNA 3'-end processing"/>
    <property type="evidence" value="ECO:0007669"/>
    <property type="project" value="TreeGrafter"/>
</dbReference>
<accession>A0A8B7CZS9</accession>
<dbReference type="AlphaFoldDB" id="A0A8B7CZS9"/>
<evidence type="ECO:0000256" key="3">
    <source>
        <dbReference type="SAM" id="MobiDB-lite"/>
    </source>
</evidence>
<dbReference type="GO" id="GO:0005634">
    <property type="term" value="C:nucleus"/>
    <property type="evidence" value="ECO:0007669"/>
    <property type="project" value="UniProtKB-ARBA"/>
</dbReference>
<dbReference type="GO" id="GO:0000993">
    <property type="term" value="F:RNA polymerase II complex binding"/>
    <property type="evidence" value="ECO:0007669"/>
    <property type="project" value="TreeGrafter"/>
</dbReference>
<dbReference type="OrthoDB" id="10069473at2759"/>
<dbReference type="PROSITE" id="PS51391">
    <property type="entry name" value="CID"/>
    <property type="match status" value="1"/>
</dbReference>
<evidence type="ECO:0000256" key="1">
    <source>
        <dbReference type="ARBA" id="ARBA00022664"/>
    </source>
</evidence>
<dbReference type="CDD" id="cd16981">
    <property type="entry name" value="CID_RPRD_like"/>
    <property type="match status" value="1"/>
</dbReference>
<name>A0A8B7CZS9_PHODC</name>
<evidence type="ECO:0000313" key="6">
    <source>
        <dbReference type="RefSeq" id="XP_008810163.1"/>
    </source>
</evidence>
<feature type="domain" description="CID" evidence="4">
    <location>
        <begin position="2"/>
        <end position="135"/>
    </location>
</feature>
<dbReference type="Pfam" id="PF04818">
    <property type="entry name" value="CID"/>
    <property type="match status" value="1"/>
</dbReference>
<proteinExistence type="predicted"/>
<feature type="compositionally biased region" description="Pro residues" evidence="3">
    <location>
        <begin position="494"/>
        <end position="505"/>
    </location>
</feature>
<dbReference type="PANTHER" id="PTHR12460:SF27">
    <property type="entry name" value="ENTH_VHS FAMILY PROTEIN"/>
    <property type="match status" value="1"/>
</dbReference>
<dbReference type="SMART" id="SM00582">
    <property type="entry name" value="RPR"/>
    <property type="match status" value="1"/>
</dbReference>
<dbReference type="InterPro" id="IPR008942">
    <property type="entry name" value="ENTH_VHS"/>
</dbReference>
<feature type="region of interest" description="Disordered" evidence="3">
    <location>
        <begin position="295"/>
        <end position="316"/>
    </location>
</feature>
<dbReference type="FunFam" id="1.25.40.90:FF:000018">
    <property type="entry name" value="ENTH/VHS family protein isoform 1"/>
    <property type="match status" value="1"/>
</dbReference>
<protein>
    <submittedName>
        <fullName evidence="6">Formin-like protein 7</fullName>
    </submittedName>
</protein>
<feature type="compositionally biased region" description="Pro residues" evidence="3">
    <location>
        <begin position="557"/>
        <end position="567"/>
    </location>
</feature>
<feature type="coiled-coil region" evidence="2">
    <location>
        <begin position="220"/>
        <end position="293"/>
    </location>
</feature>
<keyword evidence="1" id="KW-0507">mRNA processing</keyword>
<dbReference type="RefSeq" id="XP_008810163.1">
    <property type="nucleotide sequence ID" value="XM_008811941.4"/>
</dbReference>